<protein>
    <recommendedName>
        <fullName evidence="14">Zinc metalloprotease</fullName>
    </recommendedName>
</protein>
<dbReference type="InterPro" id="IPR046342">
    <property type="entry name" value="CBS_dom_sf"/>
</dbReference>
<evidence type="ECO:0000256" key="14">
    <source>
        <dbReference type="PIRNR" id="PIRNR006404"/>
    </source>
</evidence>
<comment type="cofactor">
    <cofactor evidence="14">
        <name>Zn(2+)</name>
        <dbReference type="ChEBI" id="CHEBI:29105"/>
    </cofactor>
    <text evidence="14">Binds 1 zinc ion per subunit.</text>
</comment>
<dbReference type="Pfam" id="PF02163">
    <property type="entry name" value="Peptidase_M50"/>
    <property type="match status" value="1"/>
</dbReference>
<evidence type="ECO:0000256" key="3">
    <source>
        <dbReference type="ARBA" id="ARBA00022475"/>
    </source>
</evidence>
<dbReference type="PANTHER" id="PTHR39188:SF3">
    <property type="entry name" value="STAGE IV SPORULATION PROTEIN FB"/>
    <property type="match status" value="1"/>
</dbReference>
<comment type="similarity">
    <text evidence="2 14">Belongs to the peptidase M50B family.</text>
</comment>
<keyword evidence="4 14" id="KW-0645">Protease</keyword>
<dbReference type="Gene3D" id="3.10.580.10">
    <property type="entry name" value="CBS-domain"/>
    <property type="match status" value="1"/>
</dbReference>
<keyword evidence="18" id="KW-1185">Reference proteome</keyword>
<feature type="transmembrane region" description="Helical" evidence="14">
    <location>
        <begin position="231"/>
        <end position="249"/>
    </location>
</feature>
<evidence type="ECO:0000313" key="18">
    <source>
        <dbReference type="Proteomes" id="UP001147700"/>
    </source>
</evidence>
<keyword evidence="6 14" id="KW-0479">Metal-binding</keyword>
<feature type="domain" description="CBS" evidence="16">
    <location>
        <begin position="267"/>
        <end position="326"/>
    </location>
</feature>
<evidence type="ECO:0000256" key="8">
    <source>
        <dbReference type="ARBA" id="ARBA00022801"/>
    </source>
</evidence>
<keyword evidence="9 14" id="KW-0862">Zinc</keyword>
<feature type="transmembrane region" description="Helical" evidence="14">
    <location>
        <begin position="79"/>
        <end position="97"/>
    </location>
</feature>
<dbReference type="EMBL" id="JAPCID010000014">
    <property type="protein sequence ID" value="MDA0138143.1"/>
    <property type="molecule type" value="Genomic_DNA"/>
</dbReference>
<feature type="transmembrane region" description="Helical" evidence="14">
    <location>
        <begin position="14"/>
        <end position="35"/>
    </location>
</feature>
<keyword evidence="10 14" id="KW-1133">Transmembrane helix</keyword>
<feature type="transmembrane region" description="Helical" evidence="14">
    <location>
        <begin position="152"/>
        <end position="177"/>
    </location>
</feature>
<evidence type="ECO:0000256" key="7">
    <source>
        <dbReference type="ARBA" id="ARBA00022737"/>
    </source>
</evidence>
<keyword evidence="12 15" id="KW-0129">CBS domain</keyword>
<dbReference type="InterPro" id="IPR000644">
    <property type="entry name" value="CBS_dom"/>
</dbReference>
<dbReference type="CDD" id="cd06164">
    <property type="entry name" value="S2P-M50_SpoIVFB_CBS"/>
    <property type="match status" value="1"/>
</dbReference>
<evidence type="ECO:0000256" key="2">
    <source>
        <dbReference type="ARBA" id="ARBA00007931"/>
    </source>
</evidence>
<reference evidence="17" key="1">
    <citation type="submission" date="2022-10" db="EMBL/GenBank/DDBJ databases">
        <title>The WGS of Solirubrobacter sp. CPCC 204708.</title>
        <authorList>
            <person name="Jiang Z."/>
        </authorList>
    </citation>
    <scope>NUCLEOTIDE SEQUENCE</scope>
    <source>
        <strain evidence="17">CPCC 204708</strain>
    </source>
</reference>
<evidence type="ECO:0000256" key="1">
    <source>
        <dbReference type="ARBA" id="ARBA00004651"/>
    </source>
</evidence>
<name>A0ABT4RHW1_9ACTN</name>
<dbReference type="Proteomes" id="UP001147700">
    <property type="component" value="Unassembled WGS sequence"/>
</dbReference>
<dbReference type="RefSeq" id="WP_202956380.1">
    <property type="nucleotide sequence ID" value="NZ_JAPCID010000014.1"/>
</dbReference>
<dbReference type="SUPFAM" id="SSF54631">
    <property type="entry name" value="CBS-domain pair"/>
    <property type="match status" value="1"/>
</dbReference>
<keyword evidence="7" id="KW-0677">Repeat</keyword>
<evidence type="ECO:0000256" key="11">
    <source>
        <dbReference type="ARBA" id="ARBA00023049"/>
    </source>
</evidence>
<evidence type="ECO:0000256" key="4">
    <source>
        <dbReference type="ARBA" id="ARBA00022670"/>
    </source>
</evidence>
<dbReference type="PROSITE" id="PS51371">
    <property type="entry name" value="CBS"/>
    <property type="match status" value="1"/>
</dbReference>
<dbReference type="GO" id="GO:0006508">
    <property type="term" value="P:proteolysis"/>
    <property type="evidence" value="ECO:0007669"/>
    <property type="project" value="UniProtKB-KW"/>
</dbReference>
<evidence type="ECO:0000256" key="12">
    <source>
        <dbReference type="ARBA" id="ARBA00023122"/>
    </source>
</evidence>
<keyword evidence="11 14" id="KW-0482">Metalloprotease</keyword>
<keyword evidence="8 14" id="KW-0378">Hydrolase</keyword>
<feature type="transmembrane region" description="Helical" evidence="14">
    <location>
        <begin position="109"/>
        <end position="132"/>
    </location>
</feature>
<feature type="transmembrane region" description="Helical" evidence="14">
    <location>
        <begin position="47"/>
        <end position="67"/>
    </location>
</feature>
<dbReference type="Pfam" id="PF00571">
    <property type="entry name" value="CBS"/>
    <property type="match status" value="1"/>
</dbReference>
<accession>A0ABT4RHW1</accession>
<evidence type="ECO:0000259" key="16">
    <source>
        <dbReference type="PROSITE" id="PS51371"/>
    </source>
</evidence>
<keyword evidence="5 14" id="KW-0812">Transmembrane</keyword>
<evidence type="ECO:0000256" key="15">
    <source>
        <dbReference type="PROSITE-ProRule" id="PRU00703"/>
    </source>
</evidence>
<dbReference type="InterPro" id="IPR008915">
    <property type="entry name" value="Peptidase_M50"/>
</dbReference>
<gene>
    <name evidence="17" type="ORF">OJ962_11590</name>
</gene>
<evidence type="ECO:0000256" key="13">
    <source>
        <dbReference type="ARBA" id="ARBA00023136"/>
    </source>
</evidence>
<organism evidence="17 18">
    <name type="scientific">Solirubrobacter deserti</name>
    <dbReference type="NCBI Taxonomy" id="2282478"/>
    <lineage>
        <taxon>Bacteria</taxon>
        <taxon>Bacillati</taxon>
        <taxon>Actinomycetota</taxon>
        <taxon>Thermoleophilia</taxon>
        <taxon>Solirubrobacterales</taxon>
        <taxon>Solirubrobacteraceae</taxon>
        <taxon>Solirubrobacter</taxon>
    </lineage>
</organism>
<dbReference type="GO" id="GO:0008233">
    <property type="term" value="F:peptidase activity"/>
    <property type="evidence" value="ECO:0007669"/>
    <property type="project" value="UniProtKB-KW"/>
</dbReference>
<evidence type="ECO:0000256" key="5">
    <source>
        <dbReference type="ARBA" id="ARBA00022692"/>
    </source>
</evidence>
<evidence type="ECO:0000256" key="10">
    <source>
        <dbReference type="ARBA" id="ARBA00022989"/>
    </source>
</evidence>
<evidence type="ECO:0000313" key="17">
    <source>
        <dbReference type="EMBL" id="MDA0138143.1"/>
    </source>
</evidence>
<keyword evidence="13 14" id="KW-0472">Membrane</keyword>
<dbReference type="PIRSF" id="PIRSF006404">
    <property type="entry name" value="UCP006404_Pept_M50_CBS"/>
    <property type="match status" value="1"/>
</dbReference>
<dbReference type="PANTHER" id="PTHR39188">
    <property type="entry name" value="MEMBRANE-ASSOCIATED ZINC METALLOPROTEASE M50B"/>
    <property type="match status" value="1"/>
</dbReference>
<feature type="transmembrane region" description="Helical" evidence="14">
    <location>
        <begin position="198"/>
        <end position="219"/>
    </location>
</feature>
<keyword evidence="3 14" id="KW-1003">Cell membrane</keyword>
<evidence type="ECO:0000256" key="9">
    <source>
        <dbReference type="ARBA" id="ARBA00022833"/>
    </source>
</evidence>
<evidence type="ECO:0000256" key="6">
    <source>
        <dbReference type="ARBA" id="ARBA00022723"/>
    </source>
</evidence>
<sequence length="388" mass="41459">MFGGGASVQLFKLFGFRVGVHYSWFLVLFVWILWLREPFDRAVTGEGQGFLAVVVSAFLFFGSIVLHELGHALAARREGIGVGGIDLFFFGGFMRADRDSETPGEEFRVAAAGPAVTLLLTLLFGAAAMALTGDRFADAATFGTGAGTLLEVTLAFTALANALLFVLNMIPAFPLDGGRIARAAVWKATGNRHTATKISGWVGQAFAALMIGYGVFLLIDARGDADGSFSGLWYIILGWMLGSAARAAVAQSTFITRLEGITAGDIMDSEPVTIPAETPTERAYDEFFLRYQGWPWFAVVESDGTFVGLAHRAAVEHAALHEDGAVPVRAHVADSAQVRTDTPLESLITSEPLRRLGALMAVDADGRLRGVVTLDQVSRALQARLAPS</sequence>
<comment type="subcellular location">
    <subcellularLocation>
        <location evidence="1 14">Cell membrane</location>
        <topology evidence="1 14">Multi-pass membrane protein</topology>
    </subcellularLocation>
</comment>
<proteinExistence type="inferred from homology"/>
<comment type="caution">
    <text evidence="17">The sequence shown here is derived from an EMBL/GenBank/DDBJ whole genome shotgun (WGS) entry which is preliminary data.</text>
</comment>
<dbReference type="InterPro" id="IPR016483">
    <property type="entry name" value="UCP006404_Pept_M50_CBS"/>
</dbReference>